<comment type="cofactor">
    <cofactor evidence="2">
        <name>Fe cation</name>
        <dbReference type="ChEBI" id="CHEBI:24875"/>
    </cofactor>
    <text evidence="2">Binds 1 Fe cation per subunit.</text>
</comment>
<protein>
    <submittedName>
        <fullName evidence="6">Quercetin 2,3-dioxygenase</fullName>
    </submittedName>
</protein>
<dbReference type="PANTHER" id="PTHR43594">
    <property type="entry name" value="QUERCETIN 2,3-DIOXYGENASE"/>
    <property type="match status" value="1"/>
</dbReference>
<dbReference type="InterPro" id="IPR053186">
    <property type="entry name" value="QDO-related"/>
</dbReference>
<feature type="binding site" evidence="2">
    <location>
        <position position="105"/>
    </location>
    <ligand>
        <name>Fe cation</name>
        <dbReference type="ChEBI" id="CHEBI:24875"/>
    </ligand>
</feature>
<accession>A0A1E8E022</accession>
<feature type="domain" description="Pirin C-terminal" evidence="5">
    <location>
        <begin position="182"/>
        <end position="285"/>
    </location>
</feature>
<dbReference type="InterPro" id="IPR008778">
    <property type="entry name" value="Pirin_C_dom"/>
</dbReference>
<dbReference type="Pfam" id="PF02678">
    <property type="entry name" value="Pirin"/>
    <property type="match status" value="1"/>
</dbReference>
<feature type="binding site" evidence="2">
    <location>
        <position position="63"/>
    </location>
    <ligand>
        <name>Fe cation</name>
        <dbReference type="ChEBI" id="CHEBI:24875"/>
    </ligand>
</feature>
<dbReference type="eggNOG" id="COG1741">
    <property type="taxonomic scope" value="Bacteria"/>
</dbReference>
<dbReference type="InterPro" id="IPR012093">
    <property type="entry name" value="Pirin"/>
</dbReference>
<evidence type="ECO:0000259" key="4">
    <source>
        <dbReference type="Pfam" id="PF02678"/>
    </source>
</evidence>
<sequence length="294" mass="32249">MKKIIGLYRNQNMHWVGDGFPVKNLFSYDRLGQAISPFLLLDYAAPYHFDATTAQHGVGSHPHRGFETVTIAYQGEVTHKDSAGGGGTIKTGDVQWMTAGAGVVHEEFHSKEYAAQGGLFEMVQLWVNLPAADKMTTPRYQAIESQNIPKIEFENQAGHLRIIAGQYAEQSGPASTFSPVNVWDGQLKAAQTQALHVPVDHNTLLVVLAGEVRVNGSQLVQDHSVVLFAQDGEALIQLEALQDTQFLVLTGKPLNEPIQGYGPFVMNTKQEIIQAFEDFNQGKFGEIPVQHQAG</sequence>
<proteinExistence type="inferred from homology"/>
<dbReference type="CDD" id="cd02909">
    <property type="entry name" value="cupin_pirin_N"/>
    <property type="match status" value="1"/>
</dbReference>
<keyword evidence="6" id="KW-0223">Dioxygenase</keyword>
<evidence type="ECO:0000256" key="3">
    <source>
        <dbReference type="RuleBase" id="RU003457"/>
    </source>
</evidence>
<comment type="similarity">
    <text evidence="1 3">Belongs to the pirin family.</text>
</comment>
<feature type="domain" description="Pirin N-terminal" evidence="4">
    <location>
        <begin position="23"/>
        <end position="127"/>
    </location>
</feature>
<dbReference type="CDD" id="cd02247">
    <property type="entry name" value="cupin_pirin_C"/>
    <property type="match status" value="1"/>
</dbReference>
<keyword evidence="6" id="KW-0560">Oxidoreductase</keyword>
<evidence type="ECO:0000313" key="6">
    <source>
        <dbReference type="EMBL" id="OFE43011.1"/>
    </source>
</evidence>
<dbReference type="RefSeq" id="WP_070155043.1">
    <property type="nucleotide sequence ID" value="NZ_MKQS01000019.1"/>
</dbReference>
<keyword evidence="2" id="KW-0408">Iron</keyword>
<dbReference type="InterPro" id="IPR014710">
    <property type="entry name" value="RmlC-like_jellyroll"/>
</dbReference>
<dbReference type="EMBL" id="MKQS01000019">
    <property type="protein sequence ID" value="OFE43011.1"/>
    <property type="molecule type" value="Genomic_DNA"/>
</dbReference>
<dbReference type="SUPFAM" id="SSF51182">
    <property type="entry name" value="RmlC-like cupins"/>
    <property type="match status" value="1"/>
</dbReference>
<evidence type="ECO:0000259" key="5">
    <source>
        <dbReference type="Pfam" id="PF05726"/>
    </source>
</evidence>
<dbReference type="InterPro" id="IPR003829">
    <property type="entry name" value="Pirin_N_dom"/>
</dbReference>
<gene>
    <name evidence="6" type="ORF">BJN41_11100</name>
</gene>
<dbReference type="GO" id="GO:0046872">
    <property type="term" value="F:metal ion binding"/>
    <property type="evidence" value="ECO:0007669"/>
    <property type="project" value="UniProtKB-KW"/>
</dbReference>
<dbReference type="GO" id="GO:0051213">
    <property type="term" value="F:dioxygenase activity"/>
    <property type="evidence" value="ECO:0007669"/>
    <property type="project" value="UniProtKB-KW"/>
</dbReference>
<evidence type="ECO:0000256" key="1">
    <source>
        <dbReference type="ARBA" id="ARBA00008416"/>
    </source>
</evidence>
<keyword evidence="2" id="KW-0479">Metal-binding</keyword>
<name>A0A1E8E022_9GAMM</name>
<dbReference type="Proteomes" id="UP000186931">
    <property type="component" value="Unassembled WGS sequence"/>
</dbReference>
<dbReference type="PIRSF" id="PIRSF006232">
    <property type="entry name" value="Pirin"/>
    <property type="match status" value="1"/>
</dbReference>
<feature type="binding site" evidence="2">
    <location>
        <position position="107"/>
    </location>
    <ligand>
        <name>Fe cation</name>
        <dbReference type="ChEBI" id="CHEBI:24875"/>
    </ligand>
</feature>
<evidence type="ECO:0000313" key="7">
    <source>
        <dbReference type="Proteomes" id="UP000186931"/>
    </source>
</evidence>
<reference evidence="6 7" key="1">
    <citation type="submission" date="2016-10" db="EMBL/GenBank/DDBJ databases">
        <title>Genome of airborne Acinetobacter sp. 5-2Ac02 in the hospital environment: Species near to Acinetobacter towneri.</title>
        <authorList>
            <person name="Barbosa B."/>
            <person name="Fernandez-Garcia L."/>
            <person name="Gato E."/>
            <person name="Leao R."/>
            <person name="Albano R."/>
            <person name="Fernandez B."/>
            <person name="Fernandez-Cuenca F."/>
            <person name="Marques E."/>
            <person name="Tomas M."/>
        </authorList>
    </citation>
    <scope>NUCLEOTIDE SEQUENCE [LARGE SCALE GENOMIC DNA]</scope>
    <source>
        <strain evidence="6 7">5-2Ac02</strain>
    </source>
</reference>
<dbReference type="Gene3D" id="2.60.120.10">
    <property type="entry name" value="Jelly Rolls"/>
    <property type="match status" value="2"/>
</dbReference>
<evidence type="ECO:0000256" key="2">
    <source>
        <dbReference type="PIRSR" id="PIRSR006232-1"/>
    </source>
</evidence>
<dbReference type="PANTHER" id="PTHR43594:SF1">
    <property type="entry name" value="QUERCETIN 2,3-DIOXYGENASE PA2418-RELATED"/>
    <property type="match status" value="1"/>
</dbReference>
<dbReference type="InterPro" id="IPR011051">
    <property type="entry name" value="RmlC_Cupin_sf"/>
</dbReference>
<comment type="caution">
    <text evidence="6">The sequence shown here is derived from an EMBL/GenBank/DDBJ whole genome shotgun (WGS) entry which is preliminary data.</text>
</comment>
<dbReference type="STRING" id="202956.BJN41_11100"/>
<organism evidence="6 7">
    <name type="scientific">Acinetobacter towneri</name>
    <dbReference type="NCBI Taxonomy" id="202956"/>
    <lineage>
        <taxon>Bacteria</taxon>
        <taxon>Pseudomonadati</taxon>
        <taxon>Pseudomonadota</taxon>
        <taxon>Gammaproteobacteria</taxon>
        <taxon>Moraxellales</taxon>
        <taxon>Moraxellaceae</taxon>
        <taxon>Acinetobacter</taxon>
    </lineage>
</organism>
<feature type="binding site" evidence="2">
    <location>
        <position position="61"/>
    </location>
    <ligand>
        <name>Fe cation</name>
        <dbReference type="ChEBI" id="CHEBI:24875"/>
    </ligand>
</feature>
<dbReference type="AlphaFoldDB" id="A0A1E8E022"/>
<dbReference type="Pfam" id="PF05726">
    <property type="entry name" value="Pirin_C"/>
    <property type="match status" value="1"/>
</dbReference>